<feature type="transmembrane region" description="Helical" evidence="1">
    <location>
        <begin position="124"/>
        <end position="142"/>
    </location>
</feature>
<dbReference type="AlphaFoldDB" id="A0A0N5CMP0"/>
<feature type="transmembrane region" description="Helical" evidence="1">
    <location>
        <begin position="179"/>
        <end position="197"/>
    </location>
</feature>
<feature type="domain" description="UBA" evidence="2">
    <location>
        <begin position="280"/>
        <end position="321"/>
    </location>
</feature>
<dbReference type="Gene3D" id="1.10.8.10">
    <property type="entry name" value="DNA helicase RuvA subunit, C-terminal domain"/>
    <property type="match status" value="1"/>
</dbReference>
<evidence type="ECO:0000313" key="4">
    <source>
        <dbReference type="Proteomes" id="UP000276776"/>
    </source>
</evidence>
<evidence type="ECO:0000256" key="1">
    <source>
        <dbReference type="SAM" id="Phobius"/>
    </source>
</evidence>
<dbReference type="OMA" id="ANLLLHN"/>
<dbReference type="STRING" id="103827.A0A0N5CMP0"/>
<accession>A0A0N5CMP0</accession>
<keyword evidence="1" id="KW-0472">Membrane</keyword>
<dbReference type="WBParaSite" id="TCLT_0000142501-mRNA-1">
    <property type="protein sequence ID" value="TCLT_0000142501-mRNA-1"/>
    <property type="gene ID" value="TCLT_0000142501"/>
</dbReference>
<dbReference type="SMART" id="SM00165">
    <property type="entry name" value="UBA"/>
    <property type="match status" value="1"/>
</dbReference>
<dbReference type="SUPFAM" id="SSF46934">
    <property type="entry name" value="UBA-like"/>
    <property type="match status" value="1"/>
</dbReference>
<name>A0A0N5CMP0_THECL</name>
<keyword evidence="1" id="KW-0812">Transmembrane</keyword>
<keyword evidence="1" id="KW-1133">Transmembrane helix</keyword>
<gene>
    <name evidence="3" type="ORF">TCLT_LOCUS1426</name>
</gene>
<proteinExistence type="predicted"/>
<evidence type="ECO:0000313" key="3">
    <source>
        <dbReference type="EMBL" id="VDM96857.1"/>
    </source>
</evidence>
<dbReference type="EMBL" id="UYYF01000182">
    <property type="protein sequence ID" value="VDM96857.1"/>
    <property type="molecule type" value="Genomic_DNA"/>
</dbReference>
<feature type="transmembrane region" description="Helical" evidence="1">
    <location>
        <begin position="95"/>
        <end position="118"/>
    </location>
</feature>
<protein>
    <submittedName>
        <fullName evidence="5">UBA domain-containing protein</fullName>
    </submittedName>
</protein>
<dbReference type="OrthoDB" id="272778at2759"/>
<reference evidence="3 4" key="2">
    <citation type="submission" date="2018-11" db="EMBL/GenBank/DDBJ databases">
        <authorList>
            <consortium name="Pathogen Informatics"/>
        </authorList>
    </citation>
    <scope>NUCLEOTIDE SEQUENCE [LARGE SCALE GENOMIC DNA]</scope>
</reference>
<sequence length="323" mass="37677">MIYTRRGQYKIQNQDLFMLLITLFCSIFYMYSNFMGFDYWIAASLQDIFTIKGILWKVLSQITFRNPSSLISGMILMYYGRLIERRFGSCKFMNFILYIFLQSTTVEIVVFFILSWIIGYLPSAMYFVAGPYALITALYLIYLREIPLLPYASIFGLSISVHSFPFIMFVQLLEFSKPVLVTFTAGVLSFMIYGQYFENFNFLPDNLVNLFCSTANPEKILPIAATLEQQRSEVFDLYERRLIFRQMQRTHRNERASPQENQLRFLSRLLGRASNGKRAEPNEDQVRQLMDMGLGTREDVTNALLECFNDASEAANLLLQNRQ</sequence>
<keyword evidence="4" id="KW-1185">Reference proteome</keyword>
<evidence type="ECO:0000259" key="2">
    <source>
        <dbReference type="PROSITE" id="PS50030"/>
    </source>
</evidence>
<dbReference type="Proteomes" id="UP000276776">
    <property type="component" value="Unassembled WGS sequence"/>
</dbReference>
<feature type="transmembrane region" description="Helical" evidence="1">
    <location>
        <begin position="154"/>
        <end position="173"/>
    </location>
</feature>
<dbReference type="PROSITE" id="PS50030">
    <property type="entry name" value="UBA"/>
    <property type="match status" value="1"/>
</dbReference>
<dbReference type="InterPro" id="IPR015940">
    <property type="entry name" value="UBA"/>
</dbReference>
<organism evidence="5">
    <name type="scientific">Thelazia callipaeda</name>
    <name type="common">Oriental eyeworm</name>
    <name type="synonym">Parasitic nematode</name>
    <dbReference type="NCBI Taxonomy" id="103827"/>
    <lineage>
        <taxon>Eukaryota</taxon>
        <taxon>Metazoa</taxon>
        <taxon>Ecdysozoa</taxon>
        <taxon>Nematoda</taxon>
        <taxon>Chromadorea</taxon>
        <taxon>Rhabditida</taxon>
        <taxon>Spirurina</taxon>
        <taxon>Spiruromorpha</taxon>
        <taxon>Thelazioidea</taxon>
        <taxon>Thelaziidae</taxon>
        <taxon>Thelazia</taxon>
    </lineage>
</organism>
<feature type="transmembrane region" description="Helical" evidence="1">
    <location>
        <begin position="16"/>
        <end position="42"/>
    </location>
</feature>
<feature type="transmembrane region" description="Helical" evidence="1">
    <location>
        <begin position="62"/>
        <end position="83"/>
    </location>
</feature>
<dbReference type="InterPro" id="IPR009060">
    <property type="entry name" value="UBA-like_sf"/>
</dbReference>
<evidence type="ECO:0000313" key="5">
    <source>
        <dbReference type="WBParaSite" id="TCLT_0000142501-mRNA-1"/>
    </source>
</evidence>
<reference evidence="5" key="1">
    <citation type="submission" date="2017-02" db="UniProtKB">
        <authorList>
            <consortium name="WormBaseParasite"/>
        </authorList>
    </citation>
    <scope>IDENTIFICATION</scope>
</reference>